<comment type="caution">
    <text evidence="2">The sequence shown here is derived from an EMBL/GenBank/DDBJ whole genome shotgun (WGS) entry which is preliminary data.</text>
</comment>
<evidence type="ECO:0000313" key="3">
    <source>
        <dbReference type="Proteomes" id="UP000479710"/>
    </source>
</evidence>
<protein>
    <submittedName>
        <fullName evidence="2">Uncharacterized protein</fullName>
    </submittedName>
</protein>
<keyword evidence="3" id="KW-1185">Reference proteome</keyword>
<dbReference type="AlphaFoldDB" id="A0A6G1EX85"/>
<sequence length="105" mass="11185">MPPRSSDAAAVARRPRATQAAAQRGWPPPPFLSSTSSLRSNSSPPMEVPAARVAREAAEAYVRDCHAHFHRIFAAATANATINATGTEEEIFGAVCKLFASLSDY</sequence>
<evidence type="ECO:0000313" key="2">
    <source>
        <dbReference type="EMBL" id="KAF0929244.1"/>
    </source>
</evidence>
<feature type="region of interest" description="Disordered" evidence="1">
    <location>
        <begin position="1"/>
        <end position="49"/>
    </location>
</feature>
<reference evidence="2 3" key="1">
    <citation type="submission" date="2019-11" db="EMBL/GenBank/DDBJ databases">
        <title>Whole genome sequence of Oryza granulata.</title>
        <authorList>
            <person name="Li W."/>
        </authorList>
    </citation>
    <scope>NUCLEOTIDE SEQUENCE [LARGE SCALE GENOMIC DNA]</scope>
    <source>
        <strain evidence="3">cv. Menghai</strain>
        <tissue evidence="2">Leaf</tissue>
    </source>
</reference>
<feature type="compositionally biased region" description="Low complexity" evidence="1">
    <location>
        <begin position="8"/>
        <end position="24"/>
    </location>
</feature>
<name>A0A6G1EX85_9ORYZ</name>
<feature type="compositionally biased region" description="Low complexity" evidence="1">
    <location>
        <begin position="32"/>
        <end position="49"/>
    </location>
</feature>
<accession>A0A6G1EX85</accession>
<proteinExistence type="predicted"/>
<gene>
    <name evidence="2" type="ORF">E2562_018765</name>
</gene>
<evidence type="ECO:0000256" key="1">
    <source>
        <dbReference type="SAM" id="MobiDB-lite"/>
    </source>
</evidence>
<dbReference type="Proteomes" id="UP000479710">
    <property type="component" value="Unassembled WGS sequence"/>
</dbReference>
<organism evidence="2 3">
    <name type="scientific">Oryza meyeriana var. granulata</name>
    <dbReference type="NCBI Taxonomy" id="110450"/>
    <lineage>
        <taxon>Eukaryota</taxon>
        <taxon>Viridiplantae</taxon>
        <taxon>Streptophyta</taxon>
        <taxon>Embryophyta</taxon>
        <taxon>Tracheophyta</taxon>
        <taxon>Spermatophyta</taxon>
        <taxon>Magnoliopsida</taxon>
        <taxon>Liliopsida</taxon>
        <taxon>Poales</taxon>
        <taxon>Poaceae</taxon>
        <taxon>BOP clade</taxon>
        <taxon>Oryzoideae</taxon>
        <taxon>Oryzeae</taxon>
        <taxon>Oryzinae</taxon>
        <taxon>Oryza</taxon>
        <taxon>Oryza meyeriana</taxon>
    </lineage>
</organism>
<dbReference type="EMBL" id="SPHZ02000002">
    <property type="protein sequence ID" value="KAF0929244.1"/>
    <property type="molecule type" value="Genomic_DNA"/>
</dbReference>